<dbReference type="VEuPathDB" id="TriTrypDB:LtaPh_2900700"/>
<dbReference type="PROSITE" id="PS50192">
    <property type="entry name" value="T_SNARE"/>
    <property type="match status" value="1"/>
</dbReference>
<dbReference type="GO" id="GO:0006886">
    <property type="term" value="P:intracellular protein transport"/>
    <property type="evidence" value="ECO:0007669"/>
    <property type="project" value="TreeGrafter"/>
</dbReference>
<dbReference type="EMBL" id="BLBS01000040">
    <property type="protein sequence ID" value="GET90263.1"/>
    <property type="molecule type" value="Genomic_DNA"/>
</dbReference>
<accession>A0A640KKY1</accession>
<dbReference type="SUPFAM" id="SSF47661">
    <property type="entry name" value="t-snare proteins"/>
    <property type="match status" value="1"/>
</dbReference>
<dbReference type="GO" id="GO:0006906">
    <property type="term" value="P:vesicle fusion"/>
    <property type="evidence" value="ECO:0007669"/>
    <property type="project" value="TreeGrafter"/>
</dbReference>
<feature type="transmembrane region" description="Helical" evidence="2">
    <location>
        <begin position="235"/>
        <end position="253"/>
    </location>
</feature>
<keyword evidence="5" id="KW-1185">Reference proteome</keyword>
<dbReference type="GO" id="GO:0048278">
    <property type="term" value="P:vesicle docking"/>
    <property type="evidence" value="ECO:0007669"/>
    <property type="project" value="TreeGrafter"/>
</dbReference>
<dbReference type="FunFam" id="1.20.5.110:FF:000096">
    <property type="entry name" value="QA-SNARE protein putative"/>
    <property type="match status" value="1"/>
</dbReference>
<keyword evidence="2" id="KW-1133">Transmembrane helix</keyword>
<organism evidence="4 5">
    <name type="scientific">Leishmania tarentolae</name>
    <name type="common">Sauroleishmania tarentolae</name>
    <dbReference type="NCBI Taxonomy" id="5689"/>
    <lineage>
        <taxon>Eukaryota</taxon>
        <taxon>Discoba</taxon>
        <taxon>Euglenozoa</taxon>
        <taxon>Kinetoplastea</taxon>
        <taxon>Metakinetoplastina</taxon>
        <taxon>Trypanosomatida</taxon>
        <taxon>Trypanosomatidae</taxon>
        <taxon>Leishmaniinae</taxon>
        <taxon>Leishmania</taxon>
        <taxon>lizard Leishmania</taxon>
    </lineage>
</organism>
<evidence type="ECO:0000259" key="3">
    <source>
        <dbReference type="PROSITE" id="PS50192"/>
    </source>
</evidence>
<keyword evidence="2" id="KW-0472">Membrane</keyword>
<dbReference type="InterPro" id="IPR010989">
    <property type="entry name" value="SNARE"/>
</dbReference>
<dbReference type="GO" id="GO:0000149">
    <property type="term" value="F:SNARE binding"/>
    <property type="evidence" value="ECO:0007669"/>
    <property type="project" value="TreeGrafter"/>
</dbReference>
<evidence type="ECO:0000313" key="4">
    <source>
        <dbReference type="EMBL" id="GET90263.1"/>
    </source>
</evidence>
<comment type="similarity">
    <text evidence="1">Belongs to the syntaxin family.</text>
</comment>
<dbReference type="SMART" id="SM00397">
    <property type="entry name" value="t_SNARE"/>
    <property type="match status" value="1"/>
</dbReference>
<dbReference type="PANTHER" id="PTHR19957:SF38">
    <property type="entry name" value="LD27581P"/>
    <property type="match status" value="1"/>
</dbReference>
<reference evidence="4" key="1">
    <citation type="submission" date="2019-11" db="EMBL/GenBank/DDBJ databases">
        <title>Leishmania tarentolae CDS.</title>
        <authorList>
            <person name="Goto Y."/>
            <person name="Yamagishi J."/>
        </authorList>
    </citation>
    <scope>NUCLEOTIDE SEQUENCE [LARGE SCALE GENOMIC DNA]</scope>
    <source>
        <strain evidence="4">Parrot Tar II</strain>
    </source>
</reference>
<dbReference type="AlphaFoldDB" id="A0A640KKY1"/>
<comment type="caution">
    <text evidence="4">The sequence shown here is derived from an EMBL/GenBank/DDBJ whole genome shotgun (WGS) entry which is preliminary data.</text>
</comment>
<dbReference type="Proteomes" id="UP000419144">
    <property type="component" value="Unassembled WGS sequence"/>
</dbReference>
<keyword evidence="2" id="KW-0812">Transmembrane</keyword>
<dbReference type="GO" id="GO:0005484">
    <property type="term" value="F:SNAP receptor activity"/>
    <property type="evidence" value="ECO:0007669"/>
    <property type="project" value="TreeGrafter"/>
</dbReference>
<evidence type="ECO:0000313" key="5">
    <source>
        <dbReference type="Proteomes" id="UP000419144"/>
    </source>
</evidence>
<evidence type="ECO:0000256" key="2">
    <source>
        <dbReference type="SAM" id="Phobius"/>
    </source>
</evidence>
<dbReference type="GO" id="GO:0012505">
    <property type="term" value="C:endomembrane system"/>
    <property type="evidence" value="ECO:0007669"/>
    <property type="project" value="TreeGrafter"/>
</dbReference>
<feature type="domain" description="T-SNARE coiled-coil homology" evidence="3">
    <location>
        <begin position="161"/>
        <end position="223"/>
    </location>
</feature>
<name>A0A640KKY1_LEITA</name>
<evidence type="ECO:0000256" key="1">
    <source>
        <dbReference type="ARBA" id="ARBA00009063"/>
    </source>
</evidence>
<proteinExistence type="inferred from homology"/>
<protein>
    <submittedName>
        <fullName evidence="4">Syntaxin, putative</fullName>
    </submittedName>
</protein>
<dbReference type="InterPro" id="IPR045242">
    <property type="entry name" value="Syntaxin"/>
</dbReference>
<dbReference type="GO" id="GO:0031201">
    <property type="term" value="C:SNARE complex"/>
    <property type="evidence" value="ECO:0007669"/>
    <property type="project" value="TreeGrafter"/>
</dbReference>
<dbReference type="InterPro" id="IPR000727">
    <property type="entry name" value="T_SNARE_dom"/>
</dbReference>
<sequence>MQEIGDPSWRRACDLLAKHLQSLGQKITAIRRITSRRSSVEEIKKDREEVKRITRDANATDVQDIRKIVKSFERFILLDKSLSNEGRKLAKDAEMILKDYEKTCNDFYRKCMDGESARGFQSSRALRAFRETSDGDDETEAQSLLNTESPQRVQFERDMYEQLMLERQRETGEVAEHVRDIHDIFQHINAMVHEQGEQLDIVENNLSSAERATRNASQHLHRAQQYQTTSSRNKMLFICMMIMLAIVSIGLLIS</sequence>
<dbReference type="CDD" id="cd15840">
    <property type="entry name" value="SNARE_Qa"/>
    <property type="match status" value="1"/>
</dbReference>
<gene>
    <name evidence="4" type="ORF">LtaPh_2900700</name>
</gene>
<dbReference type="OrthoDB" id="364348at2759"/>
<dbReference type="Gene3D" id="1.20.58.70">
    <property type="match status" value="1"/>
</dbReference>
<dbReference type="PANTHER" id="PTHR19957">
    <property type="entry name" value="SYNTAXIN"/>
    <property type="match status" value="1"/>
</dbReference>